<name>A0ABS6D4L6_9FIRM</name>
<dbReference type="PANTHER" id="PTHR30012">
    <property type="entry name" value="GENERAL SECRETION PATHWAY PROTEIN"/>
    <property type="match status" value="1"/>
</dbReference>
<feature type="domain" description="Type II secretion system protein GspF" evidence="9">
    <location>
        <begin position="62"/>
        <end position="186"/>
    </location>
</feature>
<evidence type="ECO:0000259" key="9">
    <source>
        <dbReference type="Pfam" id="PF00482"/>
    </source>
</evidence>
<evidence type="ECO:0000256" key="7">
    <source>
        <dbReference type="RuleBase" id="RU003923"/>
    </source>
</evidence>
<comment type="similarity">
    <text evidence="7">Belongs to the GSP F family.</text>
</comment>
<keyword evidence="6 8" id="KW-0472">Membrane</keyword>
<dbReference type="InterPro" id="IPR018076">
    <property type="entry name" value="T2SS_GspF_dom"/>
</dbReference>
<feature type="transmembrane region" description="Helical" evidence="8">
    <location>
        <begin position="368"/>
        <end position="389"/>
    </location>
</feature>
<evidence type="ECO:0000313" key="10">
    <source>
        <dbReference type="EMBL" id="MBU3876116.1"/>
    </source>
</evidence>
<evidence type="ECO:0000313" key="11">
    <source>
        <dbReference type="Proteomes" id="UP000723714"/>
    </source>
</evidence>
<dbReference type="EMBL" id="JABACJ020000007">
    <property type="protein sequence ID" value="MBU3876116.1"/>
    <property type="molecule type" value="Genomic_DNA"/>
</dbReference>
<accession>A0ABS6D4L6</accession>
<dbReference type="InterPro" id="IPR003004">
    <property type="entry name" value="GspF/PilC"/>
</dbReference>
<feature type="transmembrane region" description="Helical" evidence="8">
    <location>
        <begin position="164"/>
        <end position="185"/>
    </location>
</feature>
<evidence type="ECO:0000256" key="5">
    <source>
        <dbReference type="ARBA" id="ARBA00022989"/>
    </source>
</evidence>
<evidence type="ECO:0000256" key="8">
    <source>
        <dbReference type="SAM" id="Phobius"/>
    </source>
</evidence>
<keyword evidence="11" id="KW-1185">Reference proteome</keyword>
<dbReference type="InterPro" id="IPR001992">
    <property type="entry name" value="T2SS_GspF/T4SS_PilC_CS"/>
</dbReference>
<keyword evidence="5 8" id="KW-1133">Transmembrane helix</keyword>
<organism evidence="10 11">
    <name type="scientific">Faecalicatena faecalis</name>
    <dbReference type="NCBI Taxonomy" id="2726362"/>
    <lineage>
        <taxon>Bacteria</taxon>
        <taxon>Bacillati</taxon>
        <taxon>Bacillota</taxon>
        <taxon>Clostridia</taxon>
        <taxon>Lachnospirales</taxon>
        <taxon>Lachnospiraceae</taxon>
        <taxon>Faecalicatena</taxon>
    </lineage>
</organism>
<evidence type="ECO:0000256" key="3">
    <source>
        <dbReference type="ARBA" id="ARBA00022475"/>
    </source>
</evidence>
<feature type="transmembrane region" description="Helical" evidence="8">
    <location>
        <begin position="215"/>
        <end position="234"/>
    </location>
</feature>
<evidence type="ECO:0000256" key="4">
    <source>
        <dbReference type="ARBA" id="ARBA00022692"/>
    </source>
</evidence>
<keyword evidence="4 7" id="KW-0812">Transmembrane</keyword>
<comment type="caution">
    <text evidence="10">The sequence shown here is derived from an EMBL/GenBank/DDBJ whole genome shotgun (WGS) entry which is preliminary data.</text>
</comment>
<evidence type="ECO:0000256" key="6">
    <source>
        <dbReference type="ARBA" id="ARBA00023136"/>
    </source>
</evidence>
<proteinExistence type="inferred from homology"/>
<dbReference type="PROSITE" id="PS00874">
    <property type="entry name" value="T2SP_F"/>
    <property type="match status" value="1"/>
</dbReference>
<comment type="subcellular location">
    <subcellularLocation>
        <location evidence="1 7">Cell membrane</location>
        <topology evidence="1 7">Multi-pass membrane protein</topology>
    </subcellularLocation>
</comment>
<protein>
    <submittedName>
        <fullName evidence="10">Type II secretion system F family protein</fullName>
    </submittedName>
</protein>
<dbReference type="Pfam" id="PF00482">
    <property type="entry name" value="T2SSF"/>
    <property type="match status" value="2"/>
</dbReference>
<keyword evidence="2 7" id="KW-0813">Transport</keyword>
<gene>
    <name evidence="10" type="ORF">HGO97_009860</name>
</gene>
<reference evidence="10 11" key="1">
    <citation type="submission" date="2021-06" db="EMBL/GenBank/DDBJ databases">
        <title>Faecalicatena sp. nov. isolated from porcine feces.</title>
        <authorList>
            <person name="Oh B.S."/>
            <person name="Lee J.H."/>
        </authorList>
    </citation>
    <scope>NUCLEOTIDE SEQUENCE [LARGE SCALE GENOMIC DNA]</scope>
    <source>
        <strain evidence="10 11">AGMB00832</strain>
    </source>
</reference>
<dbReference type="RefSeq" id="WP_216241134.1">
    <property type="nucleotide sequence ID" value="NZ_JABACJ020000007.1"/>
</dbReference>
<feature type="domain" description="Type II secretion system protein GspF" evidence="9">
    <location>
        <begin position="265"/>
        <end position="385"/>
    </location>
</feature>
<dbReference type="PANTHER" id="PTHR30012:SF0">
    <property type="entry name" value="TYPE II SECRETION SYSTEM PROTEIN F-RELATED"/>
    <property type="match status" value="1"/>
</dbReference>
<keyword evidence="3" id="KW-1003">Cell membrane</keyword>
<dbReference type="Proteomes" id="UP000723714">
    <property type="component" value="Unassembled WGS sequence"/>
</dbReference>
<sequence length="399" mass="44334">MAQYKYKAQTIEGKKISGTMNAGSEAELQLRLHEQDAFLLNAKEVKTQKNRKQFKAKVLSDFSRQLSTLVGAGVTLVRALSIIANGESIKPAERAVYEDMIRQIRQGISLSDAMEAQNGAFPPLMIYMYRSAESSGNLEKVSLQMALMYEKEHKLNGKISSSLVYPKILGVMVIAVILILTKFVLPNFQELFDTMDSLPLPTKILYGISNFMESYWFLAIAALIGLWLGWKALLRSPGFRRKWHRVLLHIPVFGKLQKVICTSRFARTLSSLYSAGIPIVSALQIARNTVGNDYIDAQFEEVIPFVRAGNNLSDGLDMVDGFVKKLSDSIRVGEETGSLDSMLLSIADSMEFDADIAINKMVSYVEPVMLIIMGIIVAFVMVAVFSAMYGSYDSIAGME</sequence>
<evidence type="ECO:0000256" key="1">
    <source>
        <dbReference type="ARBA" id="ARBA00004651"/>
    </source>
</evidence>
<evidence type="ECO:0000256" key="2">
    <source>
        <dbReference type="ARBA" id="ARBA00022448"/>
    </source>
</evidence>